<dbReference type="GO" id="GO:0061578">
    <property type="term" value="F:K63-linked deubiquitinase activity"/>
    <property type="evidence" value="ECO:0007669"/>
    <property type="project" value="TreeGrafter"/>
</dbReference>
<feature type="region of interest" description="Disordered" evidence="1">
    <location>
        <begin position="153"/>
        <end position="247"/>
    </location>
</feature>
<evidence type="ECO:0000259" key="2">
    <source>
        <dbReference type="Pfam" id="PF08969"/>
    </source>
</evidence>
<dbReference type="Proteomes" id="UP000054477">
    <property type="component" value="Unassembled WGS sequence"/>
</dbReference>
<dbReference type="InterPro" id="IPR015063">
    <property type="entry name" value="USP8_dimer"/>
</dbReference>
<dbReference type="GO" id="GO:0070536">
    <property type="term" value="P:protein K63-linked deubiquitination"/>
    <property type="evidence" value="ECO:0007669"/>
    <property type="project" value="TreeGrafter"/>
</dbReference>
<protein>
    <recommendedName>
        <fullName evidence="2">USP8 dimerisation domain-containing protein</fullName>
    </recommendedName>
</protein>
<organism evidence="3 4">
    <name type="scientific">Laccaria amethystina LaAM-08-1</name>
    <dbReference type="NCBI Taxonomy" id="1095629"/>
    <lineage>
        <taxon>Eukaryota</taxon>
        <taxon>Fungi</taxon>
        <taxon>Dikarya</taxon>
        <taxon>Basidiomycota</taxon>
        <taxon>Agaricomycotina</taxon>
        <taxon>Agaricomycetes</taxon>
        <taxon>Agaricomycetidae</taxon>
        <taxon>Agaricales</taxon>
        <taxon>Agaricineae</taxon>
        <taxon>Hydnangiaceae</taxon>
        <taxon>Laccaria</taxon>
    </lineage>
</organism>
<dbReference type="Pfam" id="PF08969">
    <property type="entry name" value="USP8_dimer"/>
    <property type="match status" value="1"/>
</dbReference>
<dbReference type="PANTHER" id="PTHR12947:SF13">
    <property type="entry name" value="FI19924P1"/>
    <property type="match status" value="1"/>
</dbReference>
<dbReference type="STRING" id="1095629.A0A0C9XJF0"/>
<keyword evidence="4" id="KW-1185">Reference proteome</keyword>
<feature type="domain" description="USP8 dimerisation" evidence="2">
    <location>
        <begin position="19"/>
        <end position="120"/>
    </location>
</feature>
<reference evidence="4" key="2">
    <citation type="submission" date="2015-01" db="EMBL/GenBank/DDBJ databases">
        <title>Evolutionary Origins and Diversification of the Mycorrhizal Mutualists.</title>
        <authorList>
            <consortium name="DOE Joint Genome Institute"/>
            <consortium name="Mycorrhizal Genomics Consortium"/>
            <person name="Kohler A."/>
            <person name="Kuo A."/>
            <person name="Nagy L.G."/>
            <person name="Floudas D."/>
            <person name="Copeland A."/>
            <person name="Barry K.W."/>
            <person name="Cichocki N."/>
            <person name="Veneault-Fourrey C."/>
            <person name="LaButti K."/>
            <person name="Lindquist E.A."/>
            <person name="Lipzen A."/>
            <person name="Lundell T."/>
            <person name="Morin E."/>
            <person name="Murat C."/>
            <person name="Riley R."/>
            <person name="Ohm R."/>
            <person name="Sun H."/>
            <person name="Tunlid A."/>
            <person name="Henrissat B."/>
            <person name="Grigoriev I.V."/>
            <person name="Hibbett D.S."/>
            <person name="Martin F."/>
        </authorList>
    </citation>
    <scope>NUCLEOTIDE SEQUENCE [LARGE SCALE GENOMIC DNA]</scope>
    <source>
        <strain evidence="4">LaAM-08-1</strain>
    </source>
</reference>
<feature type="compositionally biased region" description="Basic and acidic residues" evidence="1">
    <location>
        <begin position="156"/>
        <end position="178"/>
    </location>
</feature>
<dbReference type="SUPFAM" id="SSF140856">
    <property type="entry name" value="USP8 N-terminal domain-like"/>
    <property type="match status" value="1"/>
</dbReference>
<accession>A0A0C9XJF0</accession>
<gene>
    <name evidence="3" type="ORF">K443DRAFT_681294</name>
</gene>
<dbReference type="HOGENOM" id="CLU_1124705_0_0_1"/>
<dbReference type="GO" id="GO:0005768">
    <property type="term" value="C:endosome"/>
    <property type="evidence" value="ECO:0007669"/>
    <property type="project" value="TreeGrafter"/>
</dbReference>
<evidence type="ECO:0000313" key="4">
    <source>
        <dbReference type="Proteomes" id="UP000054477"/>
    </source>
</evidence>
<sequence>MSQPSDPRPYSSQSKRPASISELAERAMDYLWDENKNLKHHLRVAEKCHRDGKKFMRTGDLENAFVQFARAASLVLEKLTQHRDYYTLLNTAQRQKLGLNGQDLLDKLSDLKLTLVDRYDKWIQAYPDGINSERTPDANLLHPMPDDDQVQAAAQYHEEEQRQEQRRLSAEEAARWRPGDNSGGHGQVRLPSWSREKDWRRQEQETLSRPRQRSFDEPAVSLSHPSRSHLSVPLPALSSPFPAIRKR</sequence>
<proteinExistence type="predicted"/>
<feature type="compositionally biased region" description="Basic and acidic residues" evidence="1">
    <location>
        <begin position="194"/>
        <end position="216"/>
    </location>
</feature>
<dbReference type="EMBL" id="KN838685">
    <property type="protein sequence ID" value="KIJ97731.1"/>
    <property type="molecule type" value="Genomic_DNA"/>
</dbReference>
<reference evidence="3 4" key="1">
    <citation type="submission" date="2014-04" db="EMBL/GenBank/DDBJ databases">
        <authorList>
            <consortium name="DOE Joint Genome Institute"/>
            <person name="Kuo A."/>
            <person name="Kohler A."/>
            <person name="Nagy L.G."/>
            <person name="Floudas D."/>
            <person name="Copeland A."/>
            <person name="Barry K.W."/>
            <person name="Cichocki N."/>
            <person name="Veneault-Fourrey C."/>
            <person name="LaButti K."/>
            <person name="Lindquist E.A."/>
            <person name="Lipzen A."/>
            <person name="Lundell T."/>
            <person name="Morin E."/>
            <person name="Murat C."/>
            <person name="Sun H."/>
            <person name="Tunlid A."/>
            <person name="Henrissat B."/>
            <person name="Grigoriev I.V."/>
            <person name="Hibbett D.S."/>
            <person name="Martin F."/>
            <person name="Nordberg H.P."/>
            <person name="Cantor M.N."/>
            <person name="Hua S.X."/>
        </authorList>
    </citation>
    <scope>NUCLEOTIDE SEQUENCE [LARGE SCALE GENOMIC DNA]</scope>
    <source>
        <strain evidence="3 4">LaAM-08-1</strain>
    </source>
</reference>
<evidence type="ECO:0000313" key="3">
    <source>
        <dbReference type="EMBL" id="KIJ97731.1"/>
    </source>
</evidence>
<evidence type="ECO:0000256" key="1">
    <source>
        <dbReference type="SAM" id="MobiDB-lite"/>
    </source>
</evidence>
<dbReference type="GO" id="GO:0016020">
    <property type="term" value="C:membrane"/>
    <property type="evidence" value="ECO:0007669"/>
    <property type="project" value="TreeGrafter"/>
</dbReference>
<name>A0A0C9XJF0_9AGAR</name>
<dbReference type="Gene3D" id="1.20.58.80">
    <property type="entry name" value="Phosphotransferase system, lactose/cellobiose-type IIA subunit"/>
    <property type="match status" value="1"/>
</dbReference>
<dbReference type="AlphaFoldDB" id="A0A0C9XJF0"/>
<dbReference type="PANTHER" id="PTHR12947">
    <property type="entry name" value="AMSH-LIKE PROTEASE"/>
    <property type="match status" value="1"/>
</dbReference>
<dbReference type="OrthoDB" id="2965483at2759"/>